<evidence type="ECO:0000313" key="3">
    <source>
        <dbReference type="EMBL" id="ORE11521.1"/>
    </source>
</evidence>
<feature type="repeat" description="RCC1" evidence="2">
    <location>
        <begin position="120"/>
        <end position="177"/>
    </location>
</feature>
<accession>A0A1X0RHW5</accession>
<organism evidence="3">
    <name type="scientific">Rhizopus microsporus var. microsporus</name>
    <dbReference type="NCBI Taxonomy" id="86635"/>
    <lineage>
        <taxon>Eukaryota</taxon>
        <taxon>Fungi</taxon>
        <taxon>Fungi incertae sedis</taxon>
        <taxon>Mucoromycota</taxon>
        <taxon>Mucoromycotina</taxon>
        <taxon>Mucoromycetes</taxon>
        <taxon>Mucorales</taxon>
        <taxon>Mucorineae</taxon>
        <taxon>Rhizopodaceae</taxon>
        <taxon>Rhizopus</taxon>
    </lineage>
</organism>
<dbReference type="Pfam" id="PF13540">
    <property type="entry name" value="RCC1_2"/>
    <property type="match status" value="1"/>
</dbReference>
<dbReference type="AlphaFoldDB" id="A0A1X0RHW5"/>
<dbReference type="Proteomes" id="UP000242414">
    <property type="component" value="Unassembled WGS sequence"/>
</dbReference>
<dbReference type="InterPro" id="IPR051625">
    <property type="entry name" value="Signaling_Regulatory_Domain"/>
</dbReference>
<dbReference type="PRINTS" id="PR00633">
    <property type="entry name" value="RCCNDNSATION"/>
</dbReference>
<dbReference type="VEuPathDB" id="FungiDB:BCV72DRAFT_300819"/>
<evidence type="ECO:0000256" key="2">
    <source>
        <dbReference type="PROSITE-ProRule" id="PRU00235"/>
    </source>
</evidence>
<evidence type="ECO:0000256" key="1">
    <source>
        <dbReference type="ARBA" id="ARBA00022737"/>
    </source>
</evidence>
<protein>
    <submittedName>
        <fullName evidence="3">RCC1/BLIP-II protein</fullName>
    </submittedName>
</protein>
<sequence length="375" mass="40732">MQRLNRTVLYGWGQTQALPLLKGSMDRVLNKPQLLKQLDDYALPKDETVTHLAAGWGHSLLGTDVNSVYSFGLNKSGQLGNGKISNRGGSKIYSDKENKIKFLACGREHSHVVTEKNKKTQLYSFGNNMYGQLGIGKNKNTVPGELAAESTLQKVELDGVIEHIVCGLDNTVLATDHLVYAMGWGADGQLGQGCDDKDIPSQVSINCSIKKLSSSTDFTLLLTNKHTLWTWGNSEYGQGMQGKKIDRILEPLKVNIGRVMDVAAGGPFSIVLTEDGHVHSCGYGALGLGPEMIESLELKEIKGLEKVVKVYASTDYAAALTDDGQLYTWGLNGPSGRLGLGHHEHAFVPSRVNVDRKVLDVSLGVNHAMILCEDV</sequence>
<feature type="repeat" description="RCC1" evidence="2">
    <location>
        <begin position="66"/>
        <end position="116"/>
    </location>
</feature>
<feature type="repeat" description="RCC1" evidence="2">
    <location>
        <begin position="226"/>
        <end position="275"/>
    </location>
</feature>
<feature type="repeat" description="RCC1" evidence="2">
    <location>
        <begin position="324"/>
        <end position="374"/>
    </location>
</feature>
<proteinExistence type="predicted"/>
<dbReference type="InterPro" id="IPR009091">
    <property type="entry name" value="RCC1/BLIP-II"/>
</dbReference>
<feature type="repeat" description="RCC1" evidence="2">
    <location>
        <begin position="177"/>
        <end position="225"/>
    </location>
</feature>
<dbReference type="InterPro" id="IPR000408">
    <property type="entry name" value="Reg_chr_condens"/>
</dbReference>
<gene>
    <name evidence="3" type="ORF">BCV72DRAFT_300819</name>
</gene>
<dbReference type="Pfam" id="PF00415">
    <property type="entry name" value="RCC1"/>
    <property type="match status" value="3"/>
</dbReference>
<name>A0A1X0RHW5_RHIZD</name>
<dbReference type="PANTHER" id="PTHR22872">
    <property type="entry name" value="BTK-BINDING PROTEIN-RELATED"/>
    <property type="match status" value="1"/>
</dbReference>
<dbReference type="OrthoDB" id="5370059at2759"/>
<dbReference type="SUPFAM" id="SSF50985">
    <property type="entry name" value="RCC1/BLIP-II"/>
    <property type="match status" value="1"/>
</dbReference>
<keyword evidence="1" id="KW-0677">Repeat</keyword>
<dbReference type="PROSITE" id="PS50012">
    <property type="entry name" value="RCC1_3"/>
    <property type="match status" value="5"/>
</dbReference>
<dbReference type="EMBL" id="KV921856">
    <property type="protein sequence ID" value="ORE11521.1"/>
    <property type="molecule type" value="Genomic_DNA"/>
</dbReference>
<dbReference type="Gene3D" id="2.130.10.30">
    <property type="entry name" value="Regulator of chromosome condensation 1/beta-lactamase-inhibitor protein II"/>
    <property type="match status" value="2"/>
</dbReference>
<reference evidence="3" key="1">
    <citation type="journal article" date="2016" name="Proc. Natl. Acad. Sci. U.S.A.">
        <title>Lipid metabolic changes in an early divergent fungus govern the establishment of a mutualistic symbiosis with endobacteria.</title>
        <authorList>
            <person name="Lastovetsky O.A."/>
            <person name="Gaspar M.L."/>
            <person name="Mondo S.J."/>
            <person name="LaButti K.M."/>
            <person name="Sandor L."/>
            <person name="Grigoriev I.V."/>
            <person name="Henry S.A."/>
            <person name="Pawlowska T.E."/>
        </authorList>
    </citation>
    <scope>NUCLEOTIDE SEQUENCE [LARGE SCALE GENOMIC DNA]</scope>
    <source>
        <strain evidence="3">ATCC 52814</strain>
    </source>
</reference>